<feature type="domain" description="PDZ" evidence="4">
    <location>
        <begin position="16"/>
        <end position="85"/>
    </location>
</feature>
<feature type="compositionally biased region" description="Basic and acidic residues" evidence="3">
    <location>
        <begin position="210"/>
        <end position="222"/>
    </location>
</feature>
<name>A0A3B3IIQ5_ORYLA</name>
<feature type="region of interest" description="Disordered" evidence="3">
    <location>
        <begin position="616"/>
        <end position="643"/>
    </location>
</feature>
<dbReference type="Gene3D" id="2.30.42.10">
    <property type="match status" value="1"/>
</dbReference>
<evidence type="ECO:0000313" key="5">
    <source>
        <dbReference type="Ensembl" id="ENSORLP00000043577.1"/>
    </source>
</evidence>
<dbReference type="GO" id="GO:0043484">
    <property type="term" value="P:regulation of RNA splicing"/>
    <property type="evidence" value="ECO:0000318"/>
    <property type="project" value="GO_Central"/>
</dbReference>
<keyword evidence="6" id="KW-1185">Reference proteome</keyword>
<dbReference type="SMART" id="SM00228">
    <property type="entry name" value="PDZ"/>
    <property type="match status" value="1"/>
</dbReference>
<dbReference type="GO" id="GO:0005737">
    <property type="term" value="C:cytoplasm"/>
    <property type="evidence" value="ECO:0000318"/>
    <property type="project" value="GO_Central"/>
</dbReference>
<dbReference type="InterPro" id="IPR036034">
    <property type="entry name" value="PDZ_sf"/>
</dbReference>
<dbReference type="InterPro" id="IPR052082">
    <property type="entry name" value="Myelin_sheath_structural"/>
</dbReference>
<evidence type="ECO:0000313" key="6">
    <source>
        <dbReference type="Proteomes" id="UP000001038"/>
    </source>
</evidence>
<feature type="region of interest" description="Disordered" evidence="3">
    <location>
        <begin position="328"/>
        <end position="360"/>
    </location>
</feature>
<dbReference type="Bgee" id="ENSORLG00000030539">
    <property type="expression patterns" value="Expressed in bone element and 3 other cell types or tissues"/>
</dbReference>
<reference evidence="5" key="2">
    <citation type="submission" date="2025-08" db="UniProtKB">
        <authorList>
            <consortium name="Ensembl"/>
        </authorList>
    </citation>
    <scope>IDENTIFICATION</scope>
    <source>
        <strain evidence="5">Hd-rR</strain>
    </source>
</reference>
<feature type="region of interest" description="Disordered" evidence="3">
    <location>
        <begin position="198"/>
        <end position="235"/>
    </location>
</feature>
<comment type="subcellular location">
    <subcellularLocation>
        <location evidence="1">Nucleus</location>
    </subcellularLocation>
</comment>
<dbReference type="Proteomes" id="UP000001038">
    <property type="component" value="Chromosome 22"/>
</dbReference>
<dbReference type="InParanoid" id="A0A3B3IIQ5"/>
<dbReference type="InterPro" id="IPR001478">
    <property type="entry name" value="PDZ"/>
</dbReference>
<dbReference type="CDD" id="cd00136">
    <property type="entry name" value="PDZ_canonical"/>
    <property type="match status" value="1"/>
</dbReference>
<feature type="compositionally biased region" description="Basic and acidic residues" evidence="3">
    <location>
        <begin position="990"/>
        <end position="1000"/>
    </location>
</feature>
<reference evidence="5" key="3">
    <citation type="submission" date="2025-09" db="UniProtKB">
        <authorList>
            <consortium name="Ensembl"/>
        </authorList>
    </citation>
    <scope>IDENTIFICATION</scope>
    <source>
        <strain evidence="5">Hd-rR</strain>
    </source>
</reference>
<evidence type="ECO:0000256" key="1">
    <source>
        <dbReference type="ARBA" id="ARBA00004123"/>
    </source>
</evidence>
<feature type="region of interest" description="Disordered" evidence="3">
    <location>
        <begin position="471"/>
        <end position="495"/>
    </location>
</feature>
<keyword evidence="2" id="KW-0539">Nucleus</keyword>
<dbReference type="PANTHER" id="PTHR23348">
    <property type="entry name" value="PERIAXIN/AHNAK"/>
    <property type="match status" value="1"/>
</dbReference>
<accession>A0A3B3IIQ5</accession>
<sequence>TAARTRSCDVRRLKGGVIVRTPKDGCAEGLVYSGGGKEGIFIKEVVPESPASKSLKVKEGDQILSATVYFDNVPYEDAIQILEHAQAYKVKLCLKRKPDITETDLTKKSTQTAEEIAEAQIPAASETSSTETRTETKRAEVEPKPPETDGDLGVHAVKFKMPKLGIKMPKIKGPELDLGLQKMDADVTQPKAEVQLPKVSGTGVPTDVSMPDKKTETEEPKIKPQQSDRAQVDVSLTKPEVDVTLQGMKKEVQFPDSESKKSSVDISTKAPGIEIETRDTEGSPSKFQMPTFELPKSGHGSAAPIVPADVKLQGPDANIKEILSVTLEAPTTDTPTGDVKTIETEQAGKGGKFKMPSLGFSVPRGKEAQVDVSLTKPEVDFPLQETKDEVKVSDTELEKPSLDVKTLPAEIKLVEKETKGSPSKFKMPTFKLPKFGLGSAAVDLPAGHRDIEIEEPDIKVPEEVLSVTIEAPSTDTPSGDVKTTETEQDVKGGKFKMPSLGFSVPKVKGPEVDVSLEKPKVDLSLQEIKVEVQVSDTNLEKPSVDVKILSPEIKLVEKETKGSPSKFKMPTFKFPKFGLGSSAVDVPAVDKDVKLQEPDDNLEEILSVTIEAQSSDTPLGDVKNTERELDGKGGKFKMPGRGFSVPKADGAEVDVILTKPEVDVTLQEIKEEIRFPDCEASVDISTKAPGIQIKTKDTGGSPSKFKMPTFKLPKFGFGISLEAPSTAVPSGDVITTEYEQDGKEGTFRMQSLGFSVPKVKGPDVDVSRAKPEVDVTLQGIKKEVQFPDPEASVDVSTKALEIQIKTRDTEGSPSKFKMPTFKLTKFGLGSSAVDVPAIDKDIKIEEHEIKVPEEILSVTMEAPSTVGFSVPKGKETHVDVSRKKTEVDLSLQENKAGVKVSESELEKPSLDVKISSPEIKLVEKETKGSPSKFKMPTFKFPKFGLGSAAVDLPAGHRDIEIEEPDIKVPEEVLSVTIEAPSTDTPSGDVKTTETEQDVKGGKFKMPSLGFSVPKGKEAQVDVSLTKPEVDLSLQETKVEVQVSELEKPSVDVKISSPEIKLVEKETKGSPSKFKMPTFKFPKFGLGSSAVDVPAVDKDVKLQEPDDNLEEILSVTIEAPSSDTPLGNIKTTESELDGKGGKFKMPGLGFSVPKADGGEVDVSLTKPEVDVTLQEIKEEIRFPDCEASVDISTKAPGIQIKTKDREGSPSKFKMPTFKLPKFGLGSAAVDLPAGHRDIEIEEPDIKVPEEVLSVTIEAPSTDTPSGDVKTTETEQGGKGGKFKMPSLGFSVPKVKGPEVGAQRRFTLISQQRISREQRQKETVSGR</sequence>
<evidence type="ECO:0000256" key="3">
    <source>
        <dbReference type="SAM" id="MobiDB-lite"/>
    </source>
</evidence>
<evidence type="ECO:0000259" key="4">
    <source>
        <dbReference type="PROSITE" id="PS50106"/>
    </source>
</evidence>
<protein>
    <recommendedName>
        <fullName evidence="4">PDZ domain-containing protein</fullName>
    </recommendedName>
</protein>
<feature type="compositionally biased region" description="Low complexity" evidence="3">
    <location>
        <begin position="109"/>
        <end position="131"/>
    </location>
</feature>
<feature type="region of interest" description="Disordered" evidence="3">
    <location>
        <begin position="1255"/>
        <end position="1294"/>
    </location>
</feature>
<dbReference type="Ensembl" id="ENSORLT00000041118.1">
    <property type="protein sequence ID" value="ENSORLP00000043577.1"/>
    <property type="gene ID" value="ENSORLG00000030539.1"/>
</dbReference>
<dbReference type="Pfam" id="PF00595">
    <property type="entry name" value="PDZ"/>
    <property type="match status" value="1"/>
</dbReference>
<feature type="compositionally biased region" description="Basic and acidic residues" evidence="3">
    <location>
        <begin position="623"/>
        <end position="633"/>
    </location>
</feature>
<reference evidence="5 6" key="1">
    <citation type="journal article" date="2007" name="Nature">
        <title>The medaka draft genome and insights into vertebrate genome evolution.</title>
        <authorList>
            <person name="Kasahara M."/>
            <person name="Naruse K."/>
            <person name="Sasaki S."/>
            <person name="Nakatani Y."/>
            <person name="Qu W."/>
            <person name="Ahsan B."/>
            <person name="Yamada T."/>
            <person name="Nagayasu Y."/>
            <person name="Doi K."/>
            <person name="Kasai Y."/>
            <person name="Jindo T."/>
            <person name="Kobayashi D."/>
            <person name="Shimada A."/>
            <person name="Toyoda A."/>
            <person name="Kuroki Y."/>
            <person name="Fujiyama A."/>
            <person name="Sasaki T."/>
            <person name="Shimizu A."/>
            <person name="Asakawa S."/>
            <person name="Shimizu N."/>
            <person name="Hashimoto S."/>
            <person name="Yang J."/>
            <person name="Lee Y."/>
            <person name="Matsushima K."/>
            <person name="Sugano S."/>
            <person name="Sakaizumi M."/>
            <person name="Narita T."/>
            <person name="Ohishi K."/>
            <person name="Haga S."/>
            <person name="Ohta F."/>
            <person name="Nomoto H."/>
            <person name="Nogata K."/>
            <person name="Morishita T."/>
            <person name="Endo T."/>
            <person name="Shin-I T."/>
            <person name="Takeda H."/>
            <person name="Morishita S."/>
            <person name="Kohara Y."/>
        </authorList>
    </citation>
    <scope>NUCLEOTIDE SEQUENCE [LARGE SCALE GENOMIC DNA]</scope>
    <source>
        <strain evidence="5 6">Hd-rR</strain>
    </source>
</reference>
<dbReference type="STRING" id="8090.ENSORLP00000043577"/>
<feature type="region of interest" description="Disordered" evidence="3">
    <location>
        <begin position="247"/>
        <end position="300"/>
    </location>
</feature>
<feature type="region of interest" description="Disordered" evidence="3">
    <location>
        <begin position="979"/>
        <end position="1002"/>
    </location>
</feature>
<proteinExistence type="predicted"/>
<feature type="compositionally biased region" description="Basic and acidic residues" evidence="3">
    <location>
        <begin position="132"/>
        <end position="147"/>
    </location>
</feature>
<dbReference type="GeneTree" id="ENSGT00940000165073"/>
<feature type="compositionally biased region" description="Basic and acidic residues" evidence="3">
    <location>
        <begin position="482"/>
        <end position="492"/>
    </location>
</feature>
<dbReference type="SUPFAM" id="SSF50156">
    <property type="entry name" value="PDZ domain-like"/>
    <property type="match status" value="1"/>
</dbReference>
<feature type="region of interest" description="Disordered" evidence="3">
    <location>
        <begin position="105"/>
        <end position="152"/>
    </location>
</feature>
<evidence type="ECO:0000256" key="2">
    <source>
        <dbReference type="ARBA" id="ARBA00023242"/>
    </source>
</evidence>
<feature type="compositionally biased region" description="Basic and acidic residues" evidence="3">
    <location>
        <begin position="248"/>
        <end position="263"/>
    </location>
</feature>
<organism evidence="5 6">
    <name type="scientific">Oryzias latipes</name>
    <name type="common">Japanese rice fish</name>
    <name type="synonym">Japanese killifish</name>
    <dbReference type="NCBI Taxonomy" id="8090"/>
    <lineage>
        <taxon>Eukaryota</taxon>
        <taxon>Metazoa</taxon>
        <taxon>Chordata</taxon>
        <taxon>Craniata</taxon>
        <taxon>Vertebrata</taxon>
        <taxon>Euteleostomi</taxon>
        <taxon>Actinopterygii</taxon>
        <taxon>Neopterygii</taxon>
        <taxon>Teleostei</taxon>
        <taxon>Neoteleostei</taxon>
        <taxon>Acanthomorphata</taxon>
        <taxon>Ovalentaria</taxon>
        <taxon>Atherinomorphae</taxon>
        <taxon>Beloniformes</taxon>
        <taxon>Adrianichthyidae</taxon>
        <taxon>Oryziinae</taxon>
        <taxon>Oryzias</taxon>
    </lineage>
</organism>
<dbReference type="PANTHER" id="PTHR23348:SF16">
    <property type="entry name" value="LEUCINE RICH REPEAT FAMILY PROTEIN"/>
    <property type="match status" value="1"/>
</dbReference>
<dbReference type="GO" id="GO:0005634">
    <property type="term" value="C:nucleus"/>
    <property type="evidence" value="ECO:0000318"/>
    <property type="project" value="GO_Central"/>
</dbReference>
<dbReference type="PROSITE" id="PS50106">
    <property type="entry name" value="PDZ"/>
    <property type="match status" value="1"/>
</dbReference>